<organism evidence="1 2">
    <name type="scientific">Romanomermis culicivorax</name>
    <name type="common">Nematode worm</name>
    <dbReference type="NCBI Taxonomy" id="13658"/>
    <lineage>
        <taxon>Eukaryota</taxon>
        <taxon>Metazoa</taxon>
        <taxon>Ecdysozoa</taxon>
        <taxon>Nematoda</taxon>
        <taxon>Enoplea</taxon>
        <taxon>Dorylaimia</taxon>
        <taxon>Mermithida</taxon>
        <taxon>Mermithoidea</taxon>
        <taxon>Mermithidae</taxon>
        <taxon>Romanomermis</taxon>
    </lineage>
</organism>
<protein>
    <submittedName>
        <fullName evidence="2">Ycf1</fullName>
    </submittedName>
</protein>
<accession>A0A915HT25</accession>
<evidence type="ECO:0000313" key="2">
    <source>
        <dbReference type="WBParaSite" id="nRc.2.0.1.t05073-RA"/>
    </source>
</evidence>
<dbReference type="Proteomes" id="UP000887565">
    <property type="component" value="Unplaced"/>
</dbReference>
<evidence type="ECO:0000313" key="1">
    <source>
        <dbReference type="Proteomes" id="UP000887565"/>
    </source>
</evidence>
<dbReference type="WBParaSite" id="nRc.2.0.1.t05073-RA">
    <property type="protein sequence ID" value="nRc.2.0.1.t05073-RA"/>
    <property type="gene ID" value="nRc.2.0.1.g05073"/>
</dbReference>
<reference evidence="2" key="1">
    <citation type="submission" date="2022-11" db="UniProtKB">
        <authorList>
            <consortium name="WormBaseParasite"/>
        </authorList>
    </citation>
    <scope>IDENTIFICATION</scope>
</reference>
<keyword evidence="1" id="KW-1185">Reference proteome</keyword>
<proteinExistence type="predicted"/>
<name>A0A915HT25_ROMCU</name>
<sequence length="54" mass="6581">MDKQKWKYEMEVYNRENISLDPSKFSKNPAKRFGQQNNMDKTIIHNAPKEYFEL</sequence>
<dbReference type="AlphaFoldDB" id="A0A915HT25"/>